<feature type="transmembrane region" description="Helical" evidence="1">
    <location>
        <begin position="12"/>
        <end position="35"/>
    </location>
</feature>
<keyword evidence="1" id="KW-0472">Membrane</keyword>
<keyword evidence="1" id="KW-1133">Transmembrane helix</keyword>
<evidence type="ECO:0000313" key="3">
    <source>
        <dbReference type="Proteomes" id="UP000824232"/>
    </source>
</evidence>
<reference evidence="2" key="1">
    <citation type="submission" date="2020-10" db="EMBL/GenBank/DDBJ databases">
        <authorList>
            <person name="Gilroy R."/>
        </authorList>
    </citation>
    <scope>NUCLEOTIDE SEQUENCE</scope>
    <source>
        <strain evidence="2">CHK184-20233</strain>
    </source>
</reference>
<reference evidence="2" key="2">
    <citation type="journal article" date="2021" name="PeerJ">
        <title>Extensive microbial diversity within the chicken gut microbiome revealed by metagenomics and culture.</title>
        <authorList>
            <person name="Gilroy R."/>
            <person name="Ravi A."/>
            <person name="Getino M."/>
            <person name="Pursley I."/>
            <person name="Horton D.L."/>
            <person name="Alikhan N.F."/>
            <person name="Baker D."/>
            <person name="Gharbi K."/>
            <person name="Hall N."/>
            <person name="Watson M."/>
            <person name="Adriaenssens E.M."/>
            <person name="Foster-Nyarko E."/>
            <person name="Jarju S."/>
            <person name="Secka A."/>
            <person name="Antonio M."/>
            <person name="Oren A."/>
            <person name="Chaudhuri R.R."/>
            <person name="La Ragione R."/>
            <person name="Hildebrand F."/>
            <person name="Pallen M.J."/>
        </authorList>
    </citation>
    <scope>NUCLEOTIDE SEQUENCE</scope>
    <source>
        <strain evidence="2">CHK184-20233</strain>
    </source>
</reference>
<evidence type="ECO:0000256" key="1">
    <source>
        <dbReference type="SAM" id="Phobius"/>
    </source>
</evidence>
<organism evidence="2 3">
    <name type="scientific">Candidatus Onthousia excrementipullorum</name>
    <dbReference type="NCBI Taxonomy" id="2840884"/>
    <lineage>
        <taxon>Bacteria</taxon>
        <taxon>Bacillati</taxon>
        <taxon>Bacillota</taxon>
        <taxon>Bacilli</taxon>
        <taxon>Candidatus Onthousia</taxon>
    </lineage>
</organism>
<dbReference type="Proteomes" id="UP000824232">
    <property type="component" value="Unassembled WGS sequence"/>
</dbReference>
<keyword evidence="1" id="KW-0812">Transmembrane</keyword>
<proteinExistence type="predicted"/>
<comment type="caution">
    <text evidence="2">The sequence shown here is derived from an EMBL/GenBank/DDBJ whole genome shotgun (WGS) entry which is preliminary data.</text>
</comment>
<dbReference type="AlphaFoldDB" id="A0A9D1DTR1"/>
<protein>
    <submittedName>
        <fullName evidence="2">Uncharacterized protein</fullName>
    </submittedName>
</protein>
<dbReference type="EMBL" id="DVHC01000027">
    <property type="protein sequence ID" value="HIR58935.1"/>
    <property type="molecule type" value="Genomic_DNA"/>
</dbReference>
<sequence>MKKILLETSFSKIYMIIMVIITLLILGGYFSYAMFTVSKEKSNAISIVTGNLTYKLEVDGEESNKLVVDANSSKEFIVTLSNPNNRIARFNFYYLNNLPNNVKAGYIIDCETNSLPDAKGVNLEKEGSTGSSNIYKIMVENNSNSDIEIKLGVNVGLDYNDLELPSNGHLFKEYINTPNAPELDDNMIAVTYNGSNWVKADTNNKDNDWYNYDEQKWANAVTVSSSTRSTYKNANVGTVINMNDIETMWVWIPRYSYSIGSEDGTNYYGKQGEFLTTTPTQELPGEIDIKFVPTGEKDMCSAKYIVRENDVINSWYTPDAFTFGDKELSGIWVGKFETSSSNPSASNGGGNTTELEPMIKPNITSWRYINIANMYNVALKMNDAGNRYGFTSNIDSHMMKNSEWAAVSYLSQSKYGKLGNSNFSGANKEIYQNKSTSFITGCSWGHPSGGTESDYGCQYTYDVDINGTGASTTGNIYGIYDMSGGSNEHVMGNYNNTIAESGFNTMPESKYYDLYTPEDIDTLCNETNCLSHGLYETLNWYGDAFSVFSSNTYLSWVLRGGFYGYNRTDGETGIFYFTITPIYNGGPSNSQSYRIVISI</sequence>
<accession>A0A9D1DTR1</accession>
<evidence type="ECO:0000313" key="2">
    <source>
        <dbReference type="EMBL" id="HIR58935.1"/>
    </source>
</evidence>
<name>A0A9D1DTR1_9FIRM</name>
<gene>
    <name evidence="2" type="ORF">IAB38_02690</name>
</gene>